<organism evidence="1">
    <name type="scientific">Trichodesmium erythraeum (strain IMS101)</name>
    <dbReference type="NCBI Taxonomy" id="203124"/>
    <lineage>
        <taxon>Bacteria</taxon>
        <taxon>Bacillati</taxon>
        <taxon>Cyanobacteriota</taxon>
        <taxon>Cyanophyceae</taxon>
        <taxon>Oscillatoriophycideae</taxon>
        <taxon>Oscillatoriales</taxon>
        <taxon>Microcoleaceae</taxon>
        <taxon>Trichodesmium</taxon>
    </lineage>
</organism>
<dbReference type="SUPFAM" id="SSF56436">
    <property type="entry name" value="C-type lectin-like"/>
    <property type="match status" value="1"/>
</dbReference>
<dbReference type="HOGENOM" id="CLU_2541599_0_0_3"/>
<dbReference type="eggNOG" id="COG1262">
    <property type="taxonomic scope" value="Bacteria"/>
</dbReference>
<dbReference type="AlphaFoldDB" id="Q10Z02"/>
<protein>
    <recommendedName>
        <fullName evidence="2">Sulfatase-modifying factor enzyme domain-containing protein</fullName>
    </recommendedName>
</protein>
<dbReference type="Gene3D" id="3.90.1580.10">
    <property type="entry name" value="paralog of FGE (formylglycine-generating enzyme)"/>
    <property type="match status" value="1"/>
</dbReference>
<dbReference type="RefSeq" id="WP_011612865.1">
    <property type="nucleotide sequence ID" value="NC_008312.1"/>
</dbReference>
<dbReference type="InterPro" id="IPR016187">
    <property type="entry name" value="CTDL_fold"/>
</dbReference>
<dbReference type="STRING" id="203124.Tery_3427"/>
<evidence type="ECO:0000313" key="1">
    <source>
        <dbReference type="EMBL" id="ABG52522.1"/>
    </source>
</evidence>
<evidence type="ECO:0008006" key="2">
    <source>
        <dbReference type="Google" id="ProtNLM"/>
    </source>
</evidence>
<accession>Q10Z02</accession>
<reference evidence="1" key="1">
    <citation type="submission" date="2006-06" db="EMBL/GenBank/DDBJ databases">
        <title>Complete sequence of Trichodesmium erythraeum IMS101.</title>
        <authorList>
            <consortium name="US DOE Joint Genome Institute"/>
            <person name="Copeland A."/>
            <person name="Lucas S."/>
            <person name="Lapidus A."/>
            <person name="Barry K."/>
            <person name="Detter J.C."/>
            <person name="Glavina del Rio T."/>
            <person name="Hammon N."/>
            <person name="Israni S."/>
            <person name="Dalin E."/>
            <person name="Tice H."/>
            <person name="Pitluck S."/>
            <person name="Kiss H."/>
            <person name="Munk A.C."/>
            <person name="Brettin T."/>
            <person name="Bruce D."/>
            <person name="Han C."/>
            <person name="Tapia R."/>
            <person name="Gilna P."/>
            <person name="Schmutz J."/>
            <person name="Larimer F."/>
            <person name="Land M."/>
            <person name="Hauser L."/>
            <person name="Kyrpides N."/>
            <person name="Kim E."/>
            <person name="Richardson P."/>
        </authorList>
    </citation>
    <scope>NUCLEOTIDE SEQUENCE [LARGE SCALE GENOMIC DNA]</scope>
    <source>
        <strain evidence="1">IMS101</strain>
    </source>
</reference>
<dbReference type="KEGG" id="ter:Tery_3427"/>
<sequence length="83" mass="9717">MRQKIEDLIILLKLEMLYIPGESFLMDSPENEEGITKIEGPRHKVVLQPFYMSKYCITPEQDQVIMGKNSSHFKERKLFGKNS</sequence>
<name>Q10Z02_TRIEI</name>
<proteinExistence type="predicted"/>
<gene>
    <name evidence="1" type="ordered locus">Tery_3427</name>
</gene>
<dbReference type="EMBL" id="CP000393">
    <property type="protein sequence ID" value="ABG52522.1"/>
    <property type="molecule type" value="Genomic_DNA"/>
</dbReference>
<dbReference type="InterPro" id="IPR042095">
    <property type="entry name" value="SUMF_sf"/>
</dbReference>